<dbReference type="EMBL" id="RQTK01000647">
    <property type="protein sequence ID" value="RUS76645.1"/>
    <property type="molecule type" value="Genomic_DNA"/>
</dbReference>
<protein>
    <recommendedName>
        <fullName evidence="2">PAS domain-containing protein</fullName>
    </recommendedName>
</protein>
<comment type="caution">
    <text evidence="3">The sequence shown here is derived from an EMBL/GenBank/DDBJ whole genome shotgun (WGS) entry which is preliminary data.</text>
</comment>
<dbReference type="OrthoDB" id="10035882at2759"/>
<dbReference type="GO" id="GO:0032870">
    <property type="term" value="P:cellular response to hormone stimulus"/>
    <property type="evidence" value="ECO:0007669"/>
    <property type="project" value="TreeGrafter"/>
</dbReference>
<name>A0A433T512_ELYCH</name>
<evidence type="ECO:0000256" key="1">
    <source>
        <dbReference type="SAM" id="MobiDB-lite"/>
    </source>
</evidence>
<proteinExistence type="predicted"/>
<dbReference type="InterPro" id="IPR035965">
    <property type="entry name" value="PAS-like_dom_sf"/>
</dbReference>
<accession>A0A433T512</accession>
<dbReference type="Proteomes" id="UP000271974">
    <property type="component" value="Unassembled WGS sequence"/>
</dbReference>
<dbReference type="SMART" id="SM00091">
    <property type="entry name" value="PAS"/>
    <property type="match status" value="1"/>
</dbReference>
<dbReference type="PANTHER" id="PTHR10684:SF4">
    <property type="entry name" value="TAIMAN, ISOFORM G"/>
    <property type="match status" value="1"/>
</dbReference>
<feature type="compositionally biased region" description="Low complexity" evidence="1">
    <location>
        <begin position="80"/>
        <end position="94"/>
    </location>
</feature>
<feature type="compositionally biased region" description="Low complexity" evidence="1">
    <location>
        <begin position="44"/>
        <end position="72"/>
    </location>
</feature>
<dbReference type="Gene3D" id="3.30.450.20">
    <property type="entry name" value="PAS domain"/>
    <property type="match status" value="1"/>
</dbReference>
<feature type="domain" description="PAS" evidence="2">
    <location>
        <begin position="355"/>
        <end position="419"/>
    </location>
</feature>
<dbReference type="Pfam" id="PF00989">
    <property type="entry name" value="PAS"/>
    <property type="match status" value="1"/>
</dbReference>
<sequence length="494" mass="51454">PSGACRPPQLTPLRGLATTALSRGVYRTGGSRLSGGVDMNTPPSSLASSTTTATTTTTSTSTTSTGSSSSSNSGGGNGNGSNSSISASSSVNNSTAITSNTSNTSINSNNSISGCSLTATPFSSSSNNFGGLSTASVGNSIASSCSYSYSNSVISGREDCKTAFSTGVATSIKSSSSFGTSSASIHHGNSPGIISSGVYTSVSGVSGRDFTSTNSAGIYSGGNNNNSNNIIYSSSSSGNINNSSSSNTSICYSTSGLTSLANDSVFSGLNVSAGFGDNTTTSSYNNSSSNSSSNVNIKPDSGGSEFQLQQIKTETDFSDGCANNSATQQYKAVQQSQVSSSRPSFVPNDILAPFLLKVLKCFLFVVNSQGKIEFISENVTEFLKYNQEELLGKSIYNIIHHGDHQEFSKRFLPLSLTSGLAWPSQPQTSTDCTFHCRMLFKDPREEEQDVELKQTYVSKYETMQVTALPQPCLAQNLTDQQLHSQGESSPQERC</sequence>
<dbReference type="GO" id="GO:0016922">
    <property type="term" value="F:nuclear receptor binding"/>
    <property type="evidence" value="ECO:0007669"/>
    <property type="project" value="TreeGrafter"/>
</dbReference>
<dbReference type="STRING" id="188477.A0A433T512"/>
<dbReference type="PROSITE" id="PS50112">
    <property type="entry name" value="PAS"/>
    <property type="match status" value="1"/>
</dbReference>
<dbReference type="InterPro" id="IPR013767">
    <property type="entry name" value="PAS_fold"/>
</dbReference>
<feature type="non-terminal residue" evidence="3">
    <location>
        <position position="494"/>
    </location>
</feature>
<feature type="compositionally biased region" description="Low complexity" evidence="1">
    <location>
        <begin position="282"/>
        <end position="294"/>
    </location>
</feature>
<feature type="region of interest" description="Disordered" evidence="1">
    <location>
        <begin position="27"/>
        <end position="94"/>
    </location>
</feature>
<dbReference type="GO" id="GO:0005634">
    <property type="term" value="C:nucleus"/>
    <property type="evidence" value="ECO:0007669"/>
    <property type="project" value="InterPro"/>
</dbReference>
<evidence type="ECO:0000313" key="3">
    <source>
        <dbReference type="EMBL" id="RUS76645.1"/>
    </source>
</evidence>
<organism evidence="3 4">
    <name type="scientific">Elysia chlorotica</name>
    <name type="common">Eastern emerald elysia</name>
    <name type="synonym">Sea slug</name>
    <dbReference type="NCBI Taxonomy" id="188477"/>
    <lineage>
        <taxon>Eukaryota</taxon>
        <taxon>Metazoa</taxon>
        <taxon>Spiralia</taxon>
        <taxon>Lophotrochozoa</taxon>
        <taxon>Mollusca</taxon>
        <taxon>Gastropoda</taxon>
        <taxon>Heterobranchia</taxon>
        <taxon>Euthyneura</taxon>
        <taxon>Panpulmonata</taxon>
        <taxon>Sacoglossa</taxon>
        <taxon>Placobranchoidea</taxon>
        <taxon>Plakobranchidae</taxon>
        <taxon>Elysia</taxon>
    </lineage>
</organism>
<dbReference type="CDD" id="cd00130">
    <property type="entry name" value="PAS"/>
    <property type="match status" value="1"/>
</dbReference>
<dbReference type="SUPFAM" id="SSF55785">
    <property type="entry name" value="PYP-like sensor domain (PAS domain)"/>
    <property type="match status" value="1"/>
</dbReference>
<keyword evidence="4" id="KW-1185">Reference proteome</keyword>
<feature type="non-terminal residue" evidence="3">
    <location>
        <position position="1"/>
    </location>
</feature>
<reference evidence="3 4" key="1">
    <citation type="submission" date="2019-01" db="EMBL/GenBank/DDBJ databases">
        <title>A draft genome assembly of the solar-powered sea slug Elysia chlorotica.</title>
        <authorList>
            <person name="Cai H."/>
            <person name="Li Q."/>
            <person name="Fang X."/>
            <person name="Li J."/>
            <person name="Curtis N.E."/>
            <person name="Altenburger A."/>
            <person name="Shibata T."/>
            <person name="Feng M."/>
            <person name="Maeda T."/>
            <person name="Schwartz J.A."/>
            <person name="Shigenobu S."/>
            <person name="Lundholm N."/>
            <person name="Nishiyama T."/>
            <person name="Yang H."/>
            <person name="Hasebe M."/>
            <person name="Li S."/>
            <person name="Pierce S.K."/>
            <person name="Wang J."/>
        </authorList>
    </citation>
    <scope>NUCLEOTIDE SEQUENCE [LARGE SCALE GENOMIC DNA]</scope>
    <source>
        <strain evidence="3">EC2010</strain>
        <tissue evidence="3">Whole organism of an adult</tissue>
    </source>
</reference>
<dbReference type="GO" id="GO:0003713">
    <property type="term" value="F:transcription coactivator activity"/>
    <property type="evidence" value="ECO:0007669"/>
    <property type="project" value="InterPro"/>
</dbReference>
<gene>
    <name evidence="3" type="ORF">EGW08_015593</name>
</gene>
<dbReference type="GO" id="GO:0045944">
    <property type="term" value="P:positive regulation of transcription by RNA polymerase II"/>
    <property type="evidence" value="ECO:0007669"/>
    <property type="project" value="TreeGrafter"/>
</dbReference>
<dbReference type="InterPro" id="IPR017426">
    <property type="entry name" value="Nuclear_rcpt_coactivator"/>
</dbReference>
<feature type="region of interest" description="Disordered" evidence="1">
    <location>
        <begin position="282"/>
        <end position="305"/>
    </location>
</feature>
<dbReference type="AlphaFoldDB" id="A0A433T512"/>
<dbReference type="InterPro" id="IPR000014">
    <property type="entry name" value="PAS"/>
</dbReference>
<evidence type="ECO:0000313" key="4">
    <source>
        <dbReference type="Proteomes" id="UP000271974"/>
    </source>
</evidence>
<dbReference type="PANTHER" id="PTHR10684">
    <property type="entry name" value="NUCLEAR RECEPTOR COACTIVATOR"/>
    <property type="match status" value="1"/>
</dbReference>
<evidence type="ECO:0000259" key="2">
    <source>
        <dbReference type="PROSITE" id="PS50112"/>
    </source>
</evidence>